<accession>A0ACA9KP99</accession>
<dbReference type="Proteomes" id="UP000789920">
    <property type="component" value="Unassembled WGS sequence"/>
</dbReference>
<sequence length="514" mass="58708">MTENSNNDIVPPVVSSNTSTSKTSSPAALKDHLGNLCNNVPLDIRDLFLNWLAAKALDFNISKSKKRKLGNQSNQAQLSDFIETLVKAFVVCGILFHIIQNSFFIELLKTLHPAYEPPSKNILSDRYLAQETAFANQAVIKKLNSSKNLTIACDGWSNPSSDSIWNFVVYTPDPACHIIAKQYPNILNLRCISHAVNLILKDICKTPFANRMLTRCNTVVSYFKRNHLAGNTLKILAEENLVEGGGLKRWIRNSDNVNVSVQSILRTRAFFDDLNTLAFVLRPIKLAISIFESQNCSLANCFIGLVHLGAAIRRLLENDYHSFWQQAITIFNRRFAEFDDDAYILCFFLHPGYTGTFRRILLAADSFYEKIVWWISLEDYFLKDEDHICQLAHMLLSITPHAARYKRIWFTLGWYYGKCYTCLSLDKIENMQKLSAFYLANLKNELPYFASNIENLYEALLANEERPLNEERPSNEEIPLNKKRPANEGKPGNKERPANEEPTNEKTEDTFIPL</sequence>
<proteinExistence type="predicted"/>
<comment type="caution">
    <text evidence="1">The sequence shown here is derived from an EMBL/GenBank/DDBJ whole genome shotgun (WGS) entry which is preliminary data.</text>
</comment>
<protein>
    <submittedName>
        <fullName evidence="1">29306_t:CDS:1</fullName>
    </submittedName>
</protein>
<evidence type="ECO:0000313" key="2">
    <source>
        <dbReference type="Proteomes" id="UP000789920"/>
    </source>
</evidence>
<reference evidence="1" key="1">
    <citation type="submission" date="2021-06" db="EMBL/GenBank/DDBJ databases">
        <authorList>
            <person name="Kallberg Y."/>
            <person name="Tangrot J."/>
            <person name="Rosling A."/>
        </authorList>
    </citation>
    <scope>NUCLEOTIDE SEQUENCE</scope>
    <source>
        <strain evidence="1">MA461A</strain>
    </source>
</reference>
<organism evidence="1 2">
    <name type="scientific">Racocetra persica</name>
    <dbReference type="NCBI Taxonomy" id="160502"/>
    <lineage>
        <taxon>Eukaryota</taxon>
        <taxon>Fungi</taxon>
        <taxon>Fungi incertae sedis</taxon>
        <taxon>Mucoromycota</taxon>
        <taxon>Glomeromycotina</taxon>
        <taxon>Glomeromycetes</taxon>
        <taxon>Diversisporales</taxon>
        <taxon>Gigasporaceae</taxon>
        <taxon>Racocetra</taxon>
    </lineage>
</organism>
<gene>
    <name evidence="1" type="ORF">RPERSI_LOCUS1071</name>
</gene>
<evidence type="ECO:0000313" key="1">
    <source>
        <dbReference type="EMBL" id="CAG8483241.1"/>
    </source>
</evidence>
<keyword evidence="2" id="KW-1185">Reference proteome</keyword>
<dbReference type="EMBL" id="CAJVQC010000894">
    <property type="protein sequence ID" value="CAG8483241.1"/>
    <property type="molecule type" value="Genomic_DNA"/>
</dbReference>
<name>A0ACA9KP99_9GLOM</name>